<name>A0A016TBX4_9BILA</name>
<comment type="caution">
    <text evidence="1">The sequence shown here is derived from an EMBL/GenBank/DDBJ whole genome shotgun (WGS) entry which is preliminary data.</text>
</comment>
<organism evidence="1 2">
    <name type="scientific">Ancylostoma ceylanicum</name>
    <dbReference type="NCBI Taxonomy" id="53326"/>
    <lineage>
        <taxon>Eukaryota</taxon>
        <taxon>Metazoa</taxon>
        <taxon>Ecdysozoa</taxon>
        <taxon>Nematoda</taxon>
        <taxon>Chromadorea</taxon>
        <taxon>Rhabditida</taxon>
        <taxon>Rhabditina</taxon>
        <taxon>Rhabditomorpha</taxon>
        <taxon>Strongyloidea</taxon>
        <taxon>Ancylostomatidae</taxon>
        <taxon>Ancylostomatinae</taxon>
        <taxon>Ancylostoma</taxon>
    </lineage>
</organism>
<keyword evidence="2" id="KW-1185">Reference proteome</keyword>
<evidence type="ECO:0000313" key="2">
    <source>
        <dbReference type="Proteomes" id="UP000024635"/>
    </source>
</evidence>
<protein>
    <submittedName>
        <fullName evidence="1">Uncharacterized protein</fullName>
    </submittedName>
</protein>
<proteinExistence type="predicted"/>
<gene>
    <name evidence="1" type="primary">Acey_s0118.g780</name>
    <name evidence="1" type="ORF">Y032_0118g780</name>
</gene>
<dbReference type="EMBL" id="JARK01001454">
    <property type="protein sequence ID" value="EYC00115.1"/>
    <property type="molecule type" value="Genomic_DNA"/>
</dbReference>
<sequence>MFELFPREMFELFPRLLLKKQNYSTFIRSKTSSHCQYEWFSGDGRNIPLGNARVICGRSMTSDPLVAW</sequence>
<dbReference type="AlphaFoldDB" id="A0A016TBX4"/>
<evidence type="ECO:0000313" key="1">
    <source>
        <dbReference type="EMBL" id="EYC00115.1"/>
    </source>
</evidence>
<reference evidence="2" key="1">
    <citation type="journal article" date="2015" name="Nat. Genet.">
        <title>The genome and transcriptome of the zoonotic hookworm Ancylostoma ceylanicum identify infection-specific gene families.</title>
        <authorList>
            <person name="Schwarz E.M."/>
            <person name="Hu Y."/>
            <person name="Antoshechkin I."/>
            <person name="Miller M.M."/>
            <person name="Sternberg P.W."/>
            <person name="Aroian R.V."/>
        </authorList>
    </citation>
    <scope>NUCLEOTIDE SEQUENCE</scope>
    <source>
        <strain evidence="2">HY135</strain>
    </source>
</reference>
<accession>A0A016TBX4</accession>
<dbReference type="Proteomes" id="UP000024635">
    <property type="component" value="Unassembled WGS sequence"/>
</dbReference>